<evidence type="ECO:0000313" key="3">
    <source>
        <dbReference type="Proteomes" id="UP001489004"/>
    </source>
</evidence>
<proteinExistence type="predicted"/>
<gene>
    <name evidence="2" type="ORF">WJX72_000216</name>
</gene>
<keyword evidence="3" id="KW-1185">Reference proteome</keyword>
<evidence type="ECO:0000313" key="2">
    <source>
        <dbReference type="EMBL" id="KAK9828479.1"/>
    </source>
</evidence>
<feature type="region of interest" description="Disordered" evidence="1">
    <location>
        <begin position="100"/>
        <end position="147"/>
    </location>
</feature>
<comment type="caution">
    <text evidence="2">The sequence shown here is derived from an EMBL/GenBank/DDBJ whole genome shotgun (WGS) entry which is preliminary data.</text>
</comment>
<dbReference type="EMBL" id="JALJOR010000001">
    <property type="protein sequence ID" value="KAK9828479.1"/>
    <property type="molecule type" value="Genomic_DNA"/>
</dbReference>
<protein>
    <submittedName>
        <fullName evidence="2">Uncharacterized protein</fullName>
    </submittedName>
</protein>
<accession>A0AAW1R427</accession>
<name>A0AAW1R427_9CHLO</name>
<dbReference type="Proteomes" id="UP001489004">
    <property type="component" value="Unassembled WGS sequence"/>
</dbReference>
<feature type="compositionally biased region" description="Basic and acidic residues" evidence="1">
    <location>
        <begin position="116"/>
        <end position="130"/>
    </location>
</feature>
<dbReference type="AlphaFoldDB" id="A0AAW1R427"/>
<evidence type="ECO:0000256" key="1">
    <source>
        <dbReference type="SAM" id="MobiDB-lite"/>
    </source>
</evidence>
<feature type="compositionally biased region" description="Polar residues" evidence="1">
    <location>
        <begin position="100"/>
        <end position="114"/>
    </location>
</feature>
<reference evidence="2 3" key="1">
    <citation type="journal article" date="2024" name="Nat. Commun.">
        <title>Phylogenomics reveals the evolutionary origins of lichenization in chlorophyte algae.</title>
        <authorList>
            <person name="Puginier C."/>
            <person name="Libourel C."/>
            <person name="Otte J."/>
            <person name="Skaloud P."/>
            <person name="Haon M."/>
            <person name="Grisel S."/>
            <person name="Petersen M."/>
            <person name="Berrin J.G."/>
            <person name="Delaux P.M."/>
            <person name="Dal Grande F."/>
            <person name="Keller J."/>
        </authorList>
    </citation>
    <scope>NUCLEOTIDE SEQUENCE [LARGE SCALE GENOMIC DNA]</scope>
    <source>
        <strain evidence="2 3">SAG 2043</strain>
    </source>
</reference>
<sequence>MQQAEALKQSWHDVTVNGVRINQVYDQQLANIQLTPNSQGKCELGPDKRAAQLVIQFAQHPPTFLKQLDWYPERLPALEKLATKYQIKGLATALSFAQGESGSKQANCSASSVPEETIKAMHATEPDRRPSKGLRRRHINSGSELKM</sequence>
<organism evidence="2 3">
    <name type="scientific">[Myrmecia] bisecta</name>
    <dbReference type="NCBI Taxonomy" id="41462"/>
    <lineage>
        <taxon>Eukaryota</taxon>
        <taxon>Viridiplantae</taxon>
        <taxon>Chlorophyta</taxon>
        <taxon>core chlorophytes</taxon>
        <taxon>Trebouxiophyceae</taxon>
        <taxon>Trebouxiales</taxon>
        <taxon>Trebouxiaceae</taxon>
        <taxon>Myrmecia</taxon>
    </lineage>
</organism>